<dbReference type="GO" id="GO:0016491">
    <property type="term" value="F:oxidoreductase activity"/>
    <property type="evidence" value="ECO:0007669"/>
    <property type="project" value="UniProtKB-KW"/>
</dbReference>
<dbReference type="Proteomes" id="UP001596447">
    <property type="component" value="Unassembled WGS sequence"/>
</dbReference>
<dbReference type="AlphaFoldDB" id="A0ABD5Z4G7"/>
<dbReference type="PANTHER" id="PTHR13847">
    <property type="entry name" value="SARCOSINE DEHYDROGENASE-RELATED"/>
    <property type="match status" value="1"/>
</dbReference>
<dbReference type="Gene3D" id="3.30.9.10">
    <property type="entry name" value="D-Amino Acid Oxidase, subunit A, domain 2"/>
    <property type="match status" value="1"/>
</dbReference>
<dbReference type="Gene3D" id="3.50.50.60">
    <property type="entry name" value="FAD/NAD(P)-binding domain"/>
    <property type="match status" value="1"/>
</dbReference>
<dbReference type="InterPro" id="IPR006076">
    <property type="entry name" value="FAD-dep_OxRdtase"/>
</dbReference>
<dbReference type="Pfam" id="PF01266">
    <property type="entry name" value="DAO"/>
    <property type="match status" value="1"/>
</dbReference>
<feature type="domain" description="FAD dependent oxidoreductase" evidence="2">
    <location>
        <begin position="2"/>
        <end position="344"/>
    </location>
</feature>
<reference evidence="3 4" key="1">
    <citation type="journal article" date="2019" name="Int. J. Syst. Evol. Microbiol.">
        <title>The Global Catalogue of Microorganisms (GCM) 10K type strain sequencing project: providing services to taxonomists for standard genome sequencing and annotation.</title>
        <authorList>
            <consortium name="The Broad Institute Genomics Platform"/>
            <consortium name="The Broad Institute Genome Sequencing Center for Infectious Disease"/>
            <person name="Wu L."/>
            <person name="Ma J."/>
        </authorList>
    </citation>
    <scope>NUCLEOTIDE SEQUENCE [LARGE SCALE GENOMIC DNA]</scope>
    <source>
        <strain evidence="3 4">XZGYJ-43</strain>
    </source>
</reference>
<protein>
    <submittedName>
        <fullName evidence="3">NAD(P)/FAD-dependent oxidoreductase</fullName>
        <ecNumber evidence="3">1.-.-.-</ecNumber>
    </submittedName>
</protein>
<evidence type="ECO:0000313" key="4">
    <source>
        <dbReference type="Proteomes" id="UP001596447"/>
    </source>
</evidence>
<keyword evidence="1 3" id="KW-0560">Oxidoreductase</keyword>
<dbReference type="SUPFAM" id="SSF51905">
    <property type="entry name" value="FAD/NAD(P)-binding domain"/>
    <property type="match status" value="1"/>
</dbReference>
<evidence type="ECO:0000313" key="3">
    <source>
        <dbReference type="EMBL" id="MFC7200068.1"/>
    </source>
</evidence>
<keyword evidence="4" id="KW-1185">Reference proteome</keyword>
<dbReference type="InterPro" id="IPR036188">
    <property type="entry name" value="FAD/NAD-bd_sf"/>
</dbReference>
<name>A0ABD5Z4G7_9EURY</name>
<accession>A0ABD5Z4G7</accession>
<evidence type="ECO:0000256" key="1">
    <source>
        <dbReference type="ARBA" id="ARBA00023002"/>
    </source>
</evidence>
<dbReference type="EC" id="1.-.-.-" evidence="3"/>
<organism evidence="3 4">
    <name type="scientific">Halospeciosus flavus</name>
    <dbReference type="NCBI Taxonomy" id="3032283"/>
    <lineage>
        <taxon>Archaea</taxon>
        <taxon>Methanobacteriati</taxon>
        <taxon>Methanobacteriota</taxon>
        <taxon>Stenosarchaea group</taxon>
        <taxon>Halobacteria</taxon>
        <taxon>Halobacteriales</taxon>
        <taxon>Halobacteriaceae</taxon>
        <taxon>Halospeciosus</taxon>
    </lineage>
</organism>
<comment type="caution">
    <text evidence="3">The sequence shown here is derived from an EMBL/GenBank/DDBJ whole genome shotgun (WGS) entry which is preliminary data.</text>
</comment>
<proteinExistence type="predicted"/>
<dbReference type="RefSeq" id="WP_279529987.1">
    <property type="nucleotide sequence ID" value="NZ_CP122312.1"/>
</dbReference>
<sequence length="364" mass="38822">MHVVIVGGGVVGTAAAATLAEHPVTDVTLLERDDLGGGTTAASAAVFTTQQTLPRRVDHRLRQRAWETYEPAVERGELSYERVGLLTVAESEGYAVDCRDAVDTLRRFGYDAEWVDAAEFDRFDLAGESAVGGLYTPEEGYFDTDELVAFFAERARERGATVRAGEGVTGLRTADGVVSAVETENGLLRADAVVNAAGPWATRVNEFVGVEAPMRHTVGPILAVEGAAHDLPFTIFESKHYVRPAGEAGAYVGAYRTDYADGERLDPDEPRAVDEAFRGAADALLDESVPPLRDATVEDEWVGLRTVTPDGRPLVGETEVDGFYLAAGMSGLGVTLAPAVADVLDAAVHGEESALLDVVRPDRF</sequence>
<dbReference type="PANTHER" id="PTHR13847:SF287">
    <property type="entry name" value="FAD-DEPENDENT OXIDOREDUCTASE DOMAIN-CONTAINING PROTEIN 1"/>
    <property type="match status" value="1"/>
</dbReference>
<dbReference type="EMBL" id="JBHTAR010000011">
    <property type="protein sequence ID" value="MFC7200068.1"/>
    <property type="molecule type" value="Genomic_DNA"/>
</dbReference>
<evidence type="ECO:0000259" key="2">
    <source>
        <dbReference type="Pfam" id="PF01266"/>
    </source>
</evidence>
<gene>
    <name evidence="3" type="ORF">ACFQJ9_11720</name>
</gene>